<sequence length="70" mass="7618">MKITIPVAEFNGNAEVVMPEARKVTLSDKSVADIVNHALQLVVAEDNEVDNSLIMNELADALDAYGIYNN</sequence>
<comment type="caution">
    <text evidence="1">The sequence shown here is derived from an EMBL/GenBank/DDBJ whole genome shotgun (WGS) entry which is preliminary data.</text>
</comment>
<dbReference type="RefSeq" id="WP_010363058.1">
    <property type="nucleotide sequence ID" value="NZ_AHBZ03000016.1"/>
</dbReference>
<reference evidence="1" key="2">
    <citation type="submission" date="2015-03" db="EMBL/GenBank/DDBJ databases">
        <title>Genome sequence of Pseudoalteromonas citrea.</title>
        <authorList>
            <person name="Xie B.-B."/>
            <person name="Rong J.-C."/>
            <person name="Qin Q.-L."/>
            <person name="Zhang Y.-Z."/>
        </authorList>
    </citation>
    <scope>NUCLEOTIDE SEQUENCE</scope>
    <source>
        <strain evidence="1">DSM 8771</strain>
    </source>
</reference>
<evidence type="ECO:0000313" key="2">
    <source>
        <dbReference type="Proteomes" id="UP000016487"/>
    </source>
</evidence>
<accession>A0AAD4FRY9</accession>
<dbReference type="EMBL" id="AHBZ03000016">
    <property type="protein sequence ID" value="KAF7771425.1"/>
    <property type="molecule type" value="Genomic_DNA"/>
</dbReference>
<proteinExistence type="predicted"/>
<evidence type="ECO:0000313" key="1">
    <source>
        <dbReference type="EMBL" id="KAF7771425.1"/>
    </source>
</evidence>
<name>A0AAD4FRY9_9GAMM</name>
<protein>
    <submittedName>
        <fullName evidence="1">Uncharacterized protein</fullName>
    </submittedName>
</protein>
<dbReference type="AlphaFoldDB" id="A0AAD4FRY9"/>
<dbReference type="Proteomes" id="UP000016487">
    <property type="component" value="Unassembled WGS sequence"/>
</dbReference>
<organism evidence="1 2">
    <name type="scientific">Pseudoalteromonas citrea</name>
    <dbReference type="NCBI Taxonomy" id="43655"/>
    <lineage>
        <taxon>Bacteria</taxon>
        <taxon>Pseudomonadati</taxon>
        <taxon>Pseudomonadota</taxon>
        <taxon>Gammaproteobacteria</taxon>
        <taxon>Alteromonadales</taxon>
        <taxon>Pseudoalteromonadaceae</taxon>
        <taxon>Pseudoalteromonas</taxon>
    </lineage>
</organism>
<gene>
    <name evidence="1" type="ORF">PCIT_a3999</name>
</gene>
<reference evidence="1" key="1">
    <citation type="journal article" date="2012" name="J. Bacteriol.">
        <title>Genome sequences of type strains of seven species of the marine bacterium Pseudoalteromonas.</title>
        <authorList>
            <person name="Xie B.B."/>
            <person name="Shu Y.L."/>
            <person name="Qin Q.L."/>
            <person name="Rong J.C."/>
            <person name="Zhang X.Y."/>
            <person name="Chen X.L."/>
            <person name="Shi M."/>
            <person name="He H.L."/>
            <person name="Zhou B.C."/>
            <person name="Zhang Y.Z."/>
        </authorList>
    </citation>
    <scope>NUCLEOTIDE SEQUENCE</scope>
    <source>
        <strain evidence="1">DSM 8771</strain>
    </source>
</reference>